<dbReference type="AlphaFoldDB" id="A0A251RUA6"/>
<dbReference type="Proteomes" id="UP000215914">
    <property type="component" value="Chromosome 17"/>
</dbReference>
<dbReference type="InParanoid" id="A0A251RUA6"/>
<feature type="region of interest" description="Disordered" evidence="1">
    <location>
        <begin position="1"/>
        <end position="32"/>
    </location>
</feature>
<protein>
    <submittedName>
        <fullName evidence="5">Putative retrotransposon Orf1</fullName>
    </submittedName>
</protein>
<reference evidence="4" key="3">
    <citation type="submission" date="2020-06" db="EMBL/GenBank/DDBJ databases">
        <title>Helianthus annuus Genome sequencing and assembly Release 2.</title>
        <authorList>
            <person name="Gouzy J."/>
            <person name="Langlade N."/>
            <person name="Munos S."/>
        </authorList>
    </citation>
    <scope>NUCLEOTIDE SEQUENCE</scope>
    <source>
        <tissue evidence="4">Leaves</tissue>
    </source>
</reference>
<evidence type="ECO:0000313" key="5">
    <source>
        <dbReference type="EMBL" id="OTF88043.1"/>
    </source>
</evidence>
<reference evidence="5" key="2">
    <citation type="submission" date="2017-02" db="EMBL/GenBank/DDBJ databases">
        <title>Sunflower complete genome.</title>
        <authorList>
            <person name="Langlade N."/>
            <person name="Munos S."/>
        </authorList>
    </citation>
    <scope>NUCLEOTIDE SEQUENCE [LARGE SCALE GENOMIC DNA]</scope>
    <source>
        <tissue evidence="5">Leaves</tissue>
    </source>
</reference>
<evidence type="ECO:0000313" key="6">
    <source>
        <dbReference type="Proteomes" id="UP000215914"/>
    </source>
</evidence>
<reference evidence="4 6" key="1">
    <citation type="journal article" date="2017" name="Nature">
        <title>The sunflower genome provides insights into oil metabolism, flowering and Asterid evolution.</title>
        <authorList>
            <person name="Badouin H."/>
            <person name="Gouzy J."/>
            <person name="Grassa C.J."/>
            <person name="Murat F."/>
            <person name="Staton S.E."/>
            <person name="Cottret L."/>
            <person name="Lelandais-Briere C."/>
            <person name="Owens G.L."/>
            <person name="Carrere S."/>
            <person name="Mayjonade B."/>
            <person name="Legrand L."/>
            <person name="Gill N."/>
            <person name="Kane N.C."/>
            <person name="Bowers J.E."/>
            <person name="Hubner S."/>
            <person name="Bellec A."/>
            <person name="Berard A."/>
            <person name="Berges H."/>
            <person name="Blanchet N."/>
            <person name="Boniface M.C."/>
            <person name="Brunel D."/>
            <person name="Catrice O."/>
            <person name="Chaidir N."/>
            <person name="Claudel C."/>
            <person name="Donnadieu C."/>
            <person name="Faraut T."/>
            <person name="Fievet G."/>
            <person name="Helmstetter N."/>
            <person name="King M."/>
            <person name="Knapp S.J."/>
            <person name="Lai Z."/>
            <person name="Le Paslier M.C."/>
            <person name="Lippi Y."/>
            <person name="Lorenzon L."/>
            <person name="Mandel J.R."/>
            <person name="Marage G."/>
            <person name="Marchand G."/>
            <person name="Marquand E."/>
            <person name="Bret-Mestries E."/>
            <person name="Morien E."/>
            <person name="Nambeesan S."/>
            <person name="Nguyen T."/>
            <person name="Pegot-Espagnet P."/>
            <person name="Pouilly N."/>
            <person name="Raftis F."/>
            <person name="Sallet E."/>
            <person name="Schiex T."/>
            <person name="Thomas J."/>
            <person name="Vandecasteele C."/>
            <person name="Vares D."/>
            <person name="Vear F."/>
            <person name="Vautrin S."/>
            <person name="Crespi M."/>
            <person name="Mangin B."/>
            <person name="Burke J.M."/>
            <person name="Salse J."/>
            <person name="Munos S."/>
            <person name="Vincourt P."/>
            <person name="Rieseberg L.H."/>
            <person name="Langlade N.B."/>
        </authorList>
    </citation>
    <scope>NUCLEOTIDE SEQUENCE [LARGE SCALE GENOMIC DNA]</scope>
    <source>
        <strain evidence="6">cv. SF193</strain>
        <tissue evidence="4">Leaves</tissue>
    </source>
</reference>
<keyword evidence="2" id="KW-0812">Transmembrane</keyword>
<evidence type="ECO:0000256" key="2">
    <source>
        <dbReference type="SAM" id="Phobius"/>
    </source>
</evidence>
<keyword evidence="2" id="KW-0472">Membrane</keyword>
<name>A0A251RUA6_HELAN</name>
<dbReference type="EMBL" id="MNCJ02000332">
    <property type="protein sequence ID" value="KAF5757592.1"/>
    <property type="molecule type" value="Genomic_DNA"/>
</dbReference>
<evidence type="ECO:0000256" key="1">
    <source>
        <dbReference type="SAM" id="MobiDB-lite"/>
    </source>
</evidence>
<keyword evidence="2" id="KW-1133">Transmembrane helix</keyword>
<organism evidence="5 6">
    <name type="scientific">Helianthus annuus</name>
    <name type="common">Common sunflower</name>
    <dbReference type="NCBI Taxonomy" id="4232"/>
    <lineage>
        <taxon>Eukaryota</taxon>
        <taxon>Viridiplantae</taxon>
        <taxon>Streptophyta</taxon>
        <taxon>Embryophyta</taxon>
        <taxon>Tracheophyta</taxon>
        <taxon>Spermatophyta</taxon>
        <taxon>Magnoliopsida</taxon>
        <taxon>eudicotyledons</taxon>
        <taxon>Gunneridae</taxon>
        <taxon>Pentapetalae</taxon>
        <taxon>asterids</taxon>
        <taxon>campanulids</taxon>
        <taxon>Asterales</taxon>
        <taxon>Asteraceae</taxon>
        <taxon>Asteroideae</taxon>
        <taxon>Heliantheae alliance</taxon>
        <taxon>Heliantheae</taxon>
        <taxon>Helianthus</taxon>
    </lineage>
</organism>
<sequence length="315" mass="36103">MMSGEGSSSGVKRKRRGTRAQGDAQEQPADTLLREITYRDDGTPHGQSSRLVDSPLLRFTVGSAEYMKFDTIKKLKLLEFRRIDWDLVGQLGQVERLQELLGPKFRMALDCDAPQYYELTMEFHSTFYYRHPGGFDEPDVVSFVLGKRIFNMSLPQFAEATGFYTVQEVESEEFRGLLRQVVKEEHDYCVLKEELARFWRTIAISPFSNNMVASDIRDPVYRFVHMILASTLIGRHEGDNKVNQHSLFCLMCMVERRPANLVSILAWSLVRPKKGGGKARLYGGPYITMLAANLGIFAYFLLRGCVQDQLHHLWS</sequence>
<evidence type="ECO:0000313" key="4">
    <source>
        <dbReference type="EMBL" id="KAF5757592.1"/>
    </source>
</evidence>
<keyword evidence="6" id="KW-1185">Reference proteome</keyword>
<proteinExistence type="predicted"/>
<dbReference type="Pfam" id="PF03078">
    <property type="entry name" value="ATHILA"/>
    <property type="match status" value="1"/>
</dbReference>
<feature type="compositionally biased region" description="Polar residues" evidence="1">
    <location>
        <begin position="1"/>
        <end position="10"/>
    </location>
</feature>
<feature type="domain" description="Arabidopsis retrotransposon Orf1 C-terminal" evidence="3">
    <location>
        <begin position="72"/>
        <end position="238"/>
    </location>
</feature>
<evidence type="ECO:0000259" key="3">
    <source>
        <dbReference type="Pfam" id="PF03078"/>
    </source>
</evidence>
<feature type="transmembrane region" description="Helical" evidence="2">
    <location>
        <begin position="281"/>
        <end position="302"/>
    </location>
</feature>
<dbReference type="Gramene" id="mRNA:HanXRQr2_Chr17g0828551">
    <property type="protein sequence ID" value="mRNA:HanXRQr2_Chr17g0828551"/>
    <property type="gene ID" value="HanXRQr2_Chr17g0828551"/>
</dbReference>
<accession>A0A251RUA6</accession>
<dbReference type="InterPro" id="IPR004312">
    <property type="entry name" value="ATHILA_Orf1_C"/>
</dbReference>
<dbReference type="EMBL" id="CM007906">
    <property type="protein sequence ID" value="OTF88043.1"/>
    <property type="molecule type" value="Genomic_DNA"/>
</dbReference>
<gene>
    <name evidence="5" type="ORF">HannXRQ_Chr17g0568721</name>
    <name evidence="4" type="ORF">HanXRQr2_Chr17g0828551</name>
</gene>